<evidence type="ECO:0000256" key="1">
    <source>
        <dbReference type="SAM" id="SignalP"/>
    </source>
</evidence>
<name>A0ABZ0JWA7_9GAMM</name>
<accession>A0ABZ0JWA7</accession>
<feature type="chain" id="PRO_5045545102" evidence="1">
    <location>
        <begin position="19"/>
        <end position="134"/>
    </location>
</feature>
<sequence>MKKIILAALAMISFNSAAGIIVIGNPQGVDSLTLNEVKKLYLGKSTQVNGAKVALFELPEGSAERVSFHSLTTGRNDAQLQSNWSRLVFTGKAEAPEIAADPTAIIDNVKSTTNSVAYIDEANVTTEVKVLLKL</sequence>
<dbReference type="Gene3D" id="3.40.190.10">
    <property type="entry name" value="Periplasmic binding protein-like II"/>
    <property type="match status" value="1"/>
</dbReference>
<reference evidence="2 3" key="1">
    <citation type="submission" date="2023-10" db="EMBL/GenBank/DDBJ databases">
        <title>Complete genome sequence of Shewanella sp. DAU334.</title>
        <authorList>
            <person name="Lee Y.-S."/>
            <person name="Jeong H.-R."/>
            <person name="Hwang E.-J."/>
            <person name="Choi Y.-L."/>
            <person name="Kim G.-D."/>
        </authorList>
    </citation>
    <scope>NUCLEOTIDE SEQUENCE [LARGE SCALE GENOMIC DNA]</scope>
    <source>
        <strain evidence="2 3">DAU334</strain>
    </source>
</reference>
<dbReference type="Proteomes" id="UP001529491">
    <property type="component" value="Chromosome"/>
</dbReference>
<protein>
    <submittedName>
        <fullName evidence="2">Phosphate ABC transporter substrate-binding protein</fullName>
    </submittedName>
</protein>
<feature type="signal peptide" evidence="1">
    <location>
        <begin position="1"/>
        <end position="18"/>
    </location>
</feature>
<organism evidence="2 3">
    <name type="scientific">Shewanella youngdeokensis</name>
    <dbReference type="NCBI Taxonomy" id="2999068"/>
    <lineage>
        <taxon>Bacteria</taxon>
        <taxon>Pseudomonadati</taxon>
        <taxon>Pseudomonadota</taxon>
        <taxon>Gammaproteobacteria</taxon>
        <taxon>Alteromonadales</taxon>
        <taxon>Shewanellaceae</taxon>
        <taxon>Shewanella</taxon>
    </lineage>
</organism>
<dbReference type="RefSeq" id="WP_310472197.1">
    <property type="nucleotide sequence ID" value="NZ_CP136522.1"/>
</dbReference>
<gene>
    <name evidence="2" type="ORF">RGE70_14700</name>
</gene>
<evidence type="ECO:0000313" key="3">
    <source>
        <dbReference type="Proteomes" id="UP001529491"/>
    </source>
</evidence>
<dbReference type="EMBL" id="CP136522">
    <property type="protein sequence ID" value="WOT04562.1"/>
    <property type="molecule type" value="Genomic_DNA"/>
</dbReference>
<keyword evidence="3" id="KW-1185">Reference proteome</keyword>
<keyword evidence="1" id="KW-0732">Signal</keyword>
<proteinExistence type="predicted"/>
<evidence type="ECO:0000313" key="2">
    <source>
        <dbReference type="EMBL" id="WOT04562.1"/>
    </source>
</evidence>
<dbReference type="SUPFAM" id="SSF53850">
    <property type="entry name" value="Periplasmic binding protein-like II"/>
    <property type="match status" value="1"/>
</dbReference>